<dbReference type="Proteomes" id="UP001165306">
    <property type="component" value="Unassembled WGS sequence"/>
</dbReference>
<feature type="transmembrane region" description="Helical" evidence="1">
    <location>
        <begin position="128"/>
        <end position="146"/>
    </location>
</feature>
<dbReference type="EMBL" id="JAMSLR010000001">
    <property type="protein sequence ID" value="MCM8747889.1"/>
    <property type="molecule type" value="Genomic_DNA"/>
</dbReference>
<dbReference type="AlphaFoldDB" id="A0AA41W9A8"/>
<evidence type="ECO:0000313" key="2">
    <source>
        <dbReference type="EMBL" id="MCM8747889.1"/>
    </source>
</evidence>
<dbReference type="RefSeq" id="WP_284055671.1">
    <property type="nucleotide sequence ID" value="NZ_JAMSLR010000001.1"/>
</dbReference>
<reference evidence="2" key="1">
    <citation type="submission" date="2022-06" db="EMBL/GenBank/DDBJ databases">
        <title>CFH 74404 Thermomicrobiaceae sp.</title>
        <authorList>
            <person name="Ming H."/>
            <person name="Li W.-J."/>
            <person name="Zhao Z."/>
        </authorList>
    </citation>
    <scope>NUCLEOTIDE SEQUENCE</scope>
    <source>
        <strain evidence="2">CFH 74404</strain>
    </source>
</reference>
<keyword evidence="1" id="KW-1133">Transmembrane helix</keyword>
<gene>
    <name evidence="2" type="ORF">NET02_01870</name>
</gene>
<feature type="transmembrane region" description="Helical" evidence="1">
    <location>
        <begin position="94"/>
        <end position="116"/>
    </location>
</feature>
<keyword evidence="3" id="KW-1185">Reference proteome</keyword>
<protein>
    <submittedName>
        <fullName evidence="2">DUF1634 domain-containing protein</fullName>
    </submittedName>
</protein>
<evidence type="ECO:0000313" key="3">
    <source>
        <dbReference type="Proteomes" id="UP001165306"/>
    </source>
</evidence>
<dbReference type="InterPro" id="IPR012861">
    <property type="entry name" value="DUF1634"/>
</dbReference>
<proteinExistence type="predicted"/>
<keyword evidence="1" id="KW-0812">Transmembrane</keyword>
<dbReference type="Pfam" id="PF07843">
    <property type="entry name" value="DUF1634"/>
    <property type="match status" value="1"/>
</dbReference>
<evidence type="ECO:0000256" key="1">
    <source>
        <dbReference type="SAM" id="Phobius"/>
    </source>
</evidence>
<keyword evidence="1" id="KW-0472">Membrane</keyword>
<organism evidence="2 3">
    <name type="scientific">Thermalbibacter longus</name>
    <dbReference type="NCBI Taxonomy" id="2951981"/>
    <lineage>
        <taxon>Bacteria</taxon>
        <taxon>Pseudomonadati</taxon>
        <taxon>Thermomicrobiota</taxon>
        <taxon>Thermomicrobia</taxon>
        <taxon>Thermomicrobiales</taxon>
        <taxon>Thermomicrobiaceae</taxon>
        <taxon>Thermalbibacter</taxon>
    </lineage>
</organism>
<feature type="transmembrane region" description="Helical" evidence="1">
    <location>
        <begin position="43"/>
        <end position="65"/>
    </location>
</feature>
<name>A0AA41W9A8_9BACT</name>
<comment type="caution">
    <text evidence="2">The sequence shown here is derived from an EMBL/GenBank/DDBJ whole genome shotgun (WGS) entry which is preliminary data.</text>
</comment>
<accession>A0AA41W9A8</accession>
<sequence length="149" mass="15747">MPSTGQATPKLKYEVMVRAVTRLRREREEPAATLAGETAIVTLLARIFQVMLGLGLLLVVAGSLLEIASDGRLPEQTIPASEVPRLLLEGDGNALLTLGILVFLAGPVLGVLALAISYFRSGDRRSGLLALLVLVIVGSVPLIRLLRGG</sequence>